<keyword evidence="4" id="KW-1185">Reference proteome</keyword>
<dbReference type="Pfam" id="PF00582">
    <property type="entry name" value="Usp"/>
    <property type="match status" value="2"/>
</dbReference>
<evidence type="ECO:0000313" key="3">
    <source>
        <dbReference type="EMBL" id="NKY55153.1"/>
    </source>
</evidence>
<feature type="domain" description="UspA" evidence="2">
    <location>
        <begin position="157"/>
        <end position="303"/>
    </location>
</feature>
<proteinExistence type="inferred from homology"/>
<feature type="domain" description="UspA" evidence="2">
    <location>
        <begin position="8"/>
        <end position="144"/>
    </location>
</feature>
<dbReference type="InterPro" id="IPR006015">
    <property type="entry name" value="Universal_stress_UspA"/>
</dbReference>
<comment type="similarity">
    <text evidence="1">Belongs to the universal stress protein A family.</text>
</comment>
<dbReference type="SUPFAM" id="SSF52402">
    <property type="entry name" value="Adenine nucleotide alpha hydrolases-like"/>
    <property type="match status" value="2"/>
</dbReference>
<evidence type="ECO:0000313" key="4">
    <source>
        <dbReference type="Proteomes" id="UP000570678"/>
    </source>
</evidence>
<dbReference type="InterPro" id="IPR014729">
    <property type="entry name" value="Rossmann-like_a/b/a_fold"/>
</dbReference>
<accession>A0A846Y7J1</accession>
<name>A0A846Y7J1_9NOCA</name>
<dbReference type="Gene3D" id="3.40.50.620">
    <property type="entry name" value="HUPs"/>
    <property type="match status" value="2"/>
</dbReference>
<evidence type="ECO:0000259" key="2">
    <source>
        <dbReference type="Pfam" id="PF00582"/>
    </source>
</evidence>
<protein>
    <submittedName>
        <fullName evidence="3">Universal stress protein</fullName>
    </submittedName>
</protein>
<comment type="caution">
    <text evidence="3">The sequence shown here is derived from an EMBL/GenBank/DDBJ whole genome shotgun (WGS) entry which is preliminary data.</text>
</comment>
<organism evidence="3 4">
    <name type="scientific">Nocardia flavorosea</name>
    <dbReference type="NCBI Taxonomy" id="53429"/>
    <lineage>
        <taxon>Bacteria</taxon>
        <taxon>Bacillati</taxon>
        <taxon>Actinomycetota</taxon>
        <taxon>Actinomycetes</taxon>
        <taxon>Mycobacteriales</taxon>
        <taxon>Nocardiaceae</taxon>
        <taxon>Nocardia</taxon>
    </lineage>
</organism>
<dbReference type="Proteomes" id="UP000570678">
    <property type="component" value="Unassembled WGS sequence"/>
</dbReference>
<sequence>MQPIPAGDHIVVGVDGSETSLAAAEWATVFARKLALPLQLVHSSPAPGPMPEIAMTPDELAGRYRAYRSELLTTAEEAVRRSAPGIELTSIADSEPPAAGLLKAARGAAMIVIGATGAGAVERWILGSTALRVVDQARCPVAVWRGDPDGHPSPDNRPIVVGCDGSPLSAGATELAFAWAQLFAVPVVPVRTWTDSAAAGDSVPTAMQVFGPTAMTVDWETIARAEAGILSTIVAPYREKFPGVAVEERSRRGSSVRELLRALDEGQMLIVGHKGRGRLRGALLGSTTQNLLHRAQRPLIVYRGPGS</sequence>
<evidence type="ECO:0000256" key="1">
    <source>
        <dbReference type="ARBA" id="ARBA00008791"/>
    </source>
</evidence>
<dbReference type="PRINTS" id="PR01438">
    <property type="entry name" value="UNVRSLSTRESS"/>
</dbReference>
<dbReference type="PANTHER" id="PTHR46268">
    <property type="entry name" value="STRESS RESPONSE PROTEIN NHAX"/>
    <property type="match status" value="1"/>
</dbReference>
<dbReference type="RefSeq" id="WP_062970297.1">
    <property type="nucleotide sequence ID" value="NZ_JAAXOT010000001.1"/>
</dbReference>
<dbReference type="EMBL" id="JAAXOT010000001">
    <property type="protein sequence ID" value="NKY55153.1"/>
    <property type="molecule type" value="Genomic_DNA"/>
</dbReference>
<dbReference type="AlphaFoldDB" id="A0A846Y7J1"/>
<dbReference type="PANTHER" id="PTHR46268:SF6">
    <property type="entry name" value="UNIVERSAL STRESS PROTEIN UP12"/>
    <property type="match status" value="1"/>
</dbReference>
<reference evidence="3 4" key="1">
    <citation type="submission" date="2020-04" db="EMBL/GenBank/DDBJ databases">
        <title>MicrobeNet Type strains.</title>
        <authorList>
            <person name="Nicholson A.C."/>
        </authorList>
    </citation>
    <scope>NUCLEOTIDE SEQUENCE [LARGE SCALE GENOMIC DNA]</scope>
    <source>
        <strain evidence="3 4">JCM 3332</strain>
    </source>
</reference>
<gene>
    <name evidence="3" type="ORF">HGA15_03040</name>
</gene>
<dbReference type="InterPro" id="IPR006016">
    <property type="entry name" value="UspA"/>
</dbReference>